<sequence>GIKHNNTKITLHAMLEISNVGRQPTIIKEILYDILNDKKQQIVIYS</sequence>
<name>X1N120_9ZZZZ</name>
<reference evidence="1" key="1">
    <citation type="journal article" date="2014" name="Front. Microbiol.">
        <title>High frequency of phylogenetically diverse reductive dehalogenase-homologous genes in deep subseafloor sedimentary metagenomes.</title>
        <authorList>
            <person name="Kawai M."/>
            <person name="Futagami T."/>
            <person name="Toyoda A."/>
            <person name="Takaki Y."/>
            <person name="Nishi S."/>
            <person name="Hori S."/>
            <person name="Arai W."/>
            <person name="Tsubouchi T."/>
            <person name="Morono Y."/>
            <person name="Uchiyama I."/>
            <person name="Ito T."/>
            <person name="Fujiyama A."/>
            <person name="Inagaki F."/>
            <person name="Takami H."/>
        </authorList>
    </citation>
    <scope>NUCLEOTIDE SEQUENCE</scope>
    <source>
        <strain evidence="1">Expedition CK06-06</strain>
    </source>
</reference>
<comment type="caution">
    <text evidence="1">The sequence shown here is derived from an EMBL/GenBank/DDBJ whole genome shotgun (WGS) entry which is preliminary data.</text>
</comment>
<feature type="non-terminal residue" evidence="1">
    <location>
        <position position="1"/>
    </location>
</feature>
<dbReference type="EMBL" id="BARV01013163">
    <property type="protein sequence ID" value="GAI12304.1"/>
    <property type="molecule type" value="Genomic_DNA"/>
</dbReference>
<proteinExistence type="predicted"/>
<accession>X1N120</accession>
<protein>
    <submittedName>
        <fullName evidence="1">Uncharacterized protein</fullName>
    </submittedName>
</protein>
<evidence type="ECO:0000313" key="1">
    <source>
        <dbReference type="EMBL" id="GAI12304.1"/>
    </source>
</evidence>
<dbReference type="AlphaFoldDB" id="X1N120"/>
<gene>
    <name evidence="1" type="ORF">S06H3_23957</name>
</gene>
<organism evidence="1">
    <name type="scientific">marine sediment metagenome</name>
    <dbReference type="NCBI Taxonomy" id="412755"/>
    <lineage>
        <taxon>unclassified sequences</taxon>
        <taxon>metagenomes</taxon>
        <taxon>ecological metagenomes</taxon>
    </lineage>
</organism>